<accession>A0A3Q3CEG4</accession>
<keyword evidence="2" id="KW-1185">Reference proteome</keyword>
<reference evidence="1" key="1">
    <citation type="submission" date="2025-08" db="UniProtKB">
        <authorList>
            <consortium name="Ensembl"/>
        </authorList>
    </citation>
    <scope>IDENTIFICATION</scope>
</reference>
<reference evidence="1" key="2">
    <citation type="submission" date="2025-09" db="UniProtKB">
        <authorList>
            <consortium name="Ensembl"/>
        </authorList>
    </citation>
    <scope>IDENTIFICATION</scope>
</reference>
<evidence type="ECO:0008006" key="3">
    <source>
        <dbReference type="Google" id="ProtNLM"/>
    </source>
</evidence>
<dbReference type="Proteomes" id="UP000264840">
    <property type="component" value="Unplaced"/>
</dbReference>
<name>A0A3Q3CEG4_HAPBU</name>
<sequence>MMQINAFEALVIHFIITNQRKVHLDSLYEFCVELEQELSTDMTGLCGKCNVTGQQLIRGSTLTDDTCQTRDRVSVPNPVCEHFFSYTLSCLQSSRLHYFQLCHKNIYRCENSEHIGCAFIREIVLHCGKSSNLSLFWWMNVTRPTCPGALLYEEEGAAFVPTCSNPNPHFSSQDITSSCVCPEGEPCQNFPRV</sequence>
<dbReference type="SUPFAM" id="SSF57567">
    <property type="entry name" value="Serine protease inhibitors"/>
    <property type="match status" value="1"/>
</dbReference>
<evidence type="ECO:0000313" key="1">
    <source>
        <dbReference type="Ensembl" id="ENSHBUP00000020402.1"/>
    </source>
</evidence>
<dbReference type="GeneTree" id="ENSGT00940000165245"/>
<organism evidence="1 2">
    <name type="scientific">Haplochromis burtoni</name>
    <name type="common">Burton's mouthbrooder</name>
    <name type="synonym">Chromis burtoni</name>
    <dbReference type="NCBI Taxonomy" id="8153"/>
    <lineage>
        <taxon>Eukaryota</taxon>
        <taxon>Metazoa</taxon>
        <taxon>Chordata</taxon>
        <taxon>Craniata</taxon>
        <taxon>Vertebrata</taxon>
        <taxon>Euteleostomi</taxon>
        <taxon>Actinopterygii</taxon>
        <taxon>Neopterygii</taxon>
        <taxon>Teleostei</taxon>
        <taxon>Neoteleostei</taxon>
        <taxon>Acanthomorphata</taxon>
        <taxon>Ovalentaria</taxon>
        <taxon>Cichlomorphae</taxon>
        <taxon>Cichliformes</taxon>
        <taxon>Cichlidae</taxon>
        <taxon>African cichlids</taxon>
        <taxon>Pseudocrenilabrinae</taxon>
        <taxon>Haplochromini</taxon>
        <taxon>Haplochromis</taxon>
    </lineage>
</organism>
<protein>
    <recommendedName>
        <fullName evidence="3">VWFD domain-containing protein</fullName>
    </recommendedName>
</protein>
<proteinExistence type="predicted"/>
<dbReference type="Ensembl" id="ENSHBUT00000035912.1">
    <property type="protein sequence ID" value="ENSHBUP00000020402.1"/>
    <property type="gene ID" value="ENSHBUG00000022766.1"/>
</dbReference>
<dbReference type="InterPro" id="IPR036084">
    <property type="entry name" value="Ser_inhib-like_sf"/>
</dbReference>
<dbReference type="AlphaFoldDB" id="A0A3Q3CEG4"/>
<evidence type="ECO:0000313" key="2">
    <source>
        <dbReference type="Proteomes" id="UP000264840"/>
    </source>
</evidence>